<feature type="chain" id="PRO_5045339295" evidence="1">
    <location>
        <begin position="21"/>
        <end position="658"/>
    </location>
</feature>
<dbReference type="Gene3D" id="2.60.120.1130">
    <property type="match status" value="1"/>
</dbReference>
<dbReference type="Gene3D" id="3.10.620.30">
    <property type="match status" value="1"/>
</dbReference>
<feature type="domain" description="Transglutaminase-like" evidence="2">
    <location>
        <begin position="304"/>
        <end position="375"/>
    </location>
</feature>
<dbReference type="Pfam" id="PF01841">
    <property type="entry name" value="Transglut_core"/>
    <property type="match status" value="1"/>
</dbReference>
<comment type="caution">
    <text evidence="3">The sequence shown here is derived from an EMBL/GenBank/DDBJ whole genome shotgun (WGS) entry which is preliminary data.</text>
</comment>
<sequence>MRAPFFAIIALFLFTCRAGAQDFAFGNITQEETSMVNYVKDPAAHAVVLNEYGDARITMTNADEVRLIYKYHVKIKIFDSEAFKKGTVEVPLYIGKERQEKIDDIEGITVSTDANGGVKREELLKSQIFTVAVNQTHELIKFAMPGLRNGSVIEYRYTITTPYFEDFHDWQFQSDIPKIHSEYEAHIPGFWQYNAVKRGALNLDKNISEIERDCFSSHGAQSDCAHFIYGMNNIPAFVEEDYMTAPRNFISALYFELFEYTNPFIGGTTKLAKEWKDVDYQLKRDSYFGSQIKKSDQFKDKIAPVIAGKTDELQKAKAVYALIQKNIKWNEFISFGSENVRKAFENHTGTSGDVNLALVAALASAGINVEAVLISTRSHGVVNKLFPVITEFNYVLAKANIGGKSYLLDATDPLLSFGMLPMRCLNDQGRVMSLDKPSYWIDINTPNIQNTTRIFDLTLSGDGKLVGKITNYSRGYSGYQKRLAIKKFNTVDEFVENMDEKLSKTKVKKFEITGLDSLDGAVAEVYEVEMDGYEGLNHEKLSFNPFVFSQITTNPFKLNERSYPVDWGMASEERVILNMKLPEGYVIENKPQNTSAALPNQGGVFIVDYHELGNSFSLSHVIQFRKSIYAPEEYPYLKELYNKIILSEKSEMVFKKKI</sequence>
<organism evidence="3 4">
    <name type="scientific">Mucilaginibacter calamicampi</name>
    <dbReference type="NCBI Taxonomy" id="1302352"/>
    <lineage>
        <taxon>Bacteria</taxon>
        <taxon>Pseudomonadati</taxon>
        <taxon>Bacteroidota</taxon>
        <taxon>Sphingobacteriia</taxon>
        <taxon>Sphingobacteriales</taxon>
        <taxon>Sphingobacteriaceae</taxon>
        <taxon>Mucilaginibacter</taxon>
    </lineage>
</organism>
<evidence type="ECO:0000313" key="4">
    <source>
        <dbReference type="Proteomes" id="UP001596958"/>
    </source>
</evidence>
<dbReference type="EMBL" id="JBHTHU010000005">
    <property type="protein sequence ID" value="MFD0750250.1"/>
    <property type="molecule type" value="Genomic_DNA"/>
</dbReference>
<reference evidence="4" key="1">
    <citation type="journal article" date="2019" name="Int. J. Syst. Evol. Microbiol.">
        <title>The Global Catalogue of Microorganisms (GCM) 10K type strain sequencing project: providing services to taxonomists for standard genome sequencing and annotation.</title>
        <authorList>
            <consortium name="The Broad Institute Genomics Platform"/>
            <consortium name="The Broad Institute Genome Sequencing Center for Infectious Disease"/>
            <person name="Wu L."/>
            <person name="Ma J."/>
        </authorList>
    </citation>
    <scope>NUCLEOTIDE SEQUENCE [LARGE SCALE GENOMIC DNA]</scope>
    <source>
        <strain evidence="4">CCUG 63418</strain>
    </source>
</reference>
<accession>A0ABW2YX86</accession>
<keyword evidence="1" id="KW-0732">Signal</keyword>
<dbReference type="Gene3D" id="2.60.40.3140">
    <property type="match status" value="1"/>
</dbReference>
<protein>
    <submittedName>
        <fullName evidence="3">Transglutaminase domain-containing protein</fullName>
    </submittedName>
</protein>
<keyword evidence="4" id="KW-1185">Reference proteome</keyword>
<feature type="signal peptide" evidence="1">
    <location>
        <begin position="1"/>
        <end position="20"/>
    </location>
</feature>
<gene>
    <name evidence="3" type="ORF">ACFQZS_08870</name>
</gene>
<dbReference type="RefSeq" id="WP_377099345.1">
    <property type="nucleotide sequence ID" value="NZ_JBHTHU010000005.1"/>
</dbReference>
<proteinExistence type="predicted"/>
<name>A0ABW2YX86_9SPHI</name>
<evidence type="ECO:0000256" key="1">
    <source>
        <dbReference type="SAM" id="SignalP"/>
    </source>
</evidence>
<dbReference type="Proteomes" id="UP001596958">
    <property type="component" value="Unassembled WGS sequence"/>
</dbReference>
<dbReference type="InterPro" id="IPR002931">
    <property type="entry name" value="Transglutaminase-like"/>
</dbReference>
<evidence type="ECO:0000259" key="2">
    <source>
        <dbReference type="Pfam" id="PF01841"/>
    </source>
</evidence>
<evidence type="ECO:0000313" key="3">
    <source>
        <dbReference type="EMBL" id="MFD0750250.1"/>
    </source>
</evidence>